<evidence type="ECO:0000256" key="6">
    <source>
        <dbReference type="ARBA" id="ARBA00022989"/>
    </source>
</evidence>
<protein>
    <submittedName>
        <fullName evidence="11">Uncharacterized protein</fullName>
    </submittedName>
</protein>
<evidence type="ECO:0000256" key="8">
    <source>
        <dbReference type="ARBA" id="ARBA00023136"/>
    </source>
</evidence>
<proteinExistence type="inferred from homology"/>
<keyword evidence="3" id="KW-0808">Transferase</keyword>
<organism evidence="11 12">
    <name type="scientific">Brachionus calyciflorus</name>
    <dbReference type="NCBI Taxonomy" id="104777"/>
    <lineage>
        <taxon>Eukaryota</taxon>
        <taxon>Metazoa</taxon>
        <taxon>Spiralia</taxon>
        <taxon>Gnathifera</taxon>
        <taxon>Rotifera</taxon>
        <taxon>Eurotatoria</taxon>
        <taxon>Monogononta</taxon>
        <taxon>Pseudotrocha</taxon>
        <taxon>Ploima</taxon>
        <taxon>Brachionidae</taxon>
        <taxon>Brachionus</taxon>
    </lineage>
</organism>
<feature type="coiled-coil region" evidence="10">
    <location>
        <begin position="272"/>
        <end position="306"/>
    </location>
</feature>
<reference evidence="11" key="1">
    <citation type="submission" date="2021-02" db="EMBL/GenBank/DDBJ databases">
        <authorList>
            <person name="Nowell W R."/>
        </authorList>
    </citation>
    <scope>NUCLEOTIDE SEQUENCE</scope>
    <source>
        <strain evidence="11">Ploen Becks lab</strain>
    </source>
</reference>
<evidence type="ECO:0000256" key="2">
    <source>
        <dbReference type="ARBA" id="ARBA00008124"/>
    </source>
</evidence>
<dbReference type="EMBL" id="CAJNOC010000783">
    <property type="protein sequence ID" value="CAF0802503.1"/>
    <property type="molecule type" value="Genomic_DNA"/>
</dbReference>
<evidence type="ECO:0000313" key="11">
    <source>
        <dbReference type="EMBL" id="CAF0802503.1"/>
    </source>
</evidence>
<dbReference type="InterPro" id="IPR009729">
    <property type="entry name" value="Gal-3-0_sulfotransfrase"/>
</dbReference>
<dbReference type="OrthoDB" id="514299at2759"/>
<keyword evidence="10" id="KW-0175">Coiled coil</keyword>
<keyword evidence="8" id="KW-0472">Membrane</keyword>
<gene>
    <name evidence="11" type="ORF">OXX778_LOCUS6544</name>
</gene>
<keyword evidence="6" id="KW-1133">Transmembrane helix</keyword>
<evidence type="ECO:0000256" key="7">
    <source>
        <dbReference type="ARBA" id="ARBA00023034"/>
    </source>
</evidence>
<dbReference type="GO" id="GO:0001733">
    <property type="term" value="F:galactosylceramide sulfotransferase activity"/>
    <property type="evidence" value="ECO:0007669"/>
    <property type="project" value="InterPro"/>
</dbReference>
<sequence length="373" mass="44094">MKNLYKIFLLVVWFATLLNLYNYTHFVFPYCDYLELLKSRFIKFNSIDDLNIYFVKTHKTASSALQNVLIRLADKRKMRVVNNLEKEAKIVQSQNLKNKIFFIHGRHDKQVAELAFPRNNSFYMTILRNPVDQLVSSINYFPSLKNASELLINNIENETFVQELGKDDRIYCLLRNSASYELGLVDCGEPYKGSKENLIERFKQDFDFVILTEYFNEGLILLKSLLNLSYRDIVCLSVNQGTKKKETKDRQWAESIIKKVSNADVILYNYYKKKYEKIAIWLKDEVNELKKQIELYENKCTDGREQKYAYKNVPFVGYTLKKNLTDDLNNYCWKLTIPELDFLDYINKKSDKIWNKFFSSIGKATVNFNKTLT</sequence>
<evidence type="ECO:0000256" key="1">
    <source>
        <dbReference type="ARBA" id="ARBA00004323"/>
    </source>
</evidence>
<keyword evidence="12" id="KW-1185">Reference proteome</keyword>
<dbReference type="InterPro" id="IPR027417">
    <property type="entry name" value="P-loop_NTPase"/>
</dbReference>
<dbReference type="PANTHER" id="PTHR14647:SF87">
    <property type="entry name" value="PUTATIVE-RELATED"/>
    <property type="match status" value="1"/>
</dbReference>
<dbReference type="Pfam" id="PF06990">
    <property type="entry name" value="Gal-3-0_sulfotr"/>
    <property type="match status" value="1"/>
</dbReference>
<name>A0A813SY81_9BILA</name>
<dbReference type="PANTHER" id="PTHR14647">
    <property type="entry name" value="GALACTOSE-3-O-SULFOTRANSFERASE"/>
    <property type="match status" value="1"/>
</dbReference>
<dbReference type="AlphaFoldDB" id="A0A813SY81"/>
<accession>A0A813SY81</accession>
<keyword evidence="5" id="KW-0735">Signal-anchor</keyword>
<comment type="caution">
    <text evidence="11">The sequence shown here is derived from an EMBL/GenBank/DDBJ whole genome shotgun (WGS) entry which is preliminary data.</text>
</comment>
<evidence type="ECO:0000256" key="10">
    <source>
        <dbReference type="SAM" id="Coils"/>
    </source>
</evidence>
<evidence type="ECO:0000256" key="4">
    <source>
        <dbReference type="ARBA" id="ARBA00022692"/>
    </source>
</evidence>
<comment type="similarity">
    <text evidence="2">Belongs to the galactose-3-O-sulfotransferase family.</text>
</comment>
<dbReference type="GO" id="GO:0000139">
    <property type="term" value="C:Golgi membrane"/>
    <property type="evidence" value="ECO:0007669"/>
    <property type="project" value="UniProtKB-SubCell"/>
</dbReference>
<dbReference type="Gene3D" id="3.40.50.300">
    <property type="entry name" value="P-loop containing nucleotide triphosphate hydrolases"/>
    <property type="match status" value="1"/>
</dbReference>
<evidence type="ECO:0000256" key="5">
    <source>
        <dbReference type="ARBA" id="ARBA00022968"/>
    </source>
</evidence>
<comment type="subcellular location">
    <subcellularLocation>
        <location evidence="1">Golgi apparatus membrane</location>
        <topology evidence="1">Single-pass type II membrane protein</topology>
    </subcellularLocation>
</comment>
<dbReference type="Proteomes" id="UP000663879">
    <property type="component" value="Unassembled WGS sequence"/>
</dbReference>
<dbReference type="GO" id="GO:0009247">
    <property type="term" value="P:glycolipid biosynthetic process"/>
    <property type="evidence" value="ECO:0007669"/>
    <property type="project" value="InterPro"/>
</dbReference>
<keyword evidence="7" id="KW-0333">Golgi apparatus</keyword>
<keyword evidence="9" id="KW-0325">Glycoprotein</keyword>
<evidence type="ECO:0000256" key="3">
    <source>
        <dbReference type="ARBA" id="ARBA00022679"/>
    </source>
</evidence>
<evidence type="ECO:0000256" key="9">
    <source>
        <dbReference type="ARBA" id="ARBA00023180"/>
    </source>
</evidence>
<keyword evidence="4" id="KW-0812">Transmembrane</keyword>
<evidence type="ECO:0000313" key="12">
    <source>
        <dbReference type="Proteomes" id="UP000663879"/>
    </source>
</evidence>